<evidence type="ECO:0000313" key="7">
    <source>
        <dbReference type="Proteomes" id="UP001484535"/>
    </source>
</evidence>
<dbReference type="Pfam" id="PF11563">
    <property type="entry name" value="Protoglobin"/>
    <property type="match status" value="1"/>
</dbReference>
<dbReference type="CDD" id="cd01068">
    <property type="entry name" value="globin_sensor"/>
    <property type="match status" value="1"/>
</dbReference>
<feature type="domain" description="Methyl-accepting transducer" evidence="4">
    <location>
        <begin position="215"/>
        <end position="444"/>
    </location>
</feature>
<evidence type="ECO:0000259" key="5">
    <source>
        <dbReference type="PROSITE" id="PS50885"/>
    </source>
</evidence>
<proteinExistence type="inferred from homology"/>
<dbReference type="PANTHER" id="PTHR43531">
    <property type="entry name" value="PROTEIN ICFG"/>
    <property type="match status" value="1"/>
</dbReference>
<keyword evidence="7" id="KW-1185">Reference proteome</keyword>
<dbReference type="InterPro" id="IPR012292">
    <property type="entry name" value="Globin/Proto"/>
</dbReference>
<evidence type="ECO:0000256" key="2">
    <source>
        <dbReference type="ARBA" id="ARBA00029447"/>
    </source>
</evidence>
<dbReference type="Pfam" id="PF00015">
    <property type="entry name" value="MCPsignal"/>
    <property type="match status" value="1"/>
</dbReference>
<dbReference type="EMBL" id="JBDLBR010000004">
    <property type="protein sequence ID" value="MEN7537925.1"/>
    <property type="molecule type" value="Genomic_DNA"/>
</dbReference>
<comment type="similarity">
    <text evidence="2">Belongs to the methyl-accepting chemotaxis (MCP) protein family.</text>
</comment>
<dbReference type="Gene3D" id="1.10.490.10">
    <property type="entry name" value="Globins"/>
    <property type="match status" value="1"/>
</dbReference>
<dbReference type="CDD" id="cd11386">
    <property type="entry name" value="MCP_signal"/>
    <property type="match status" value="1"/>
</dbReference>
<accession>A0ABV0CZ34</accession>
<evidence type="ECO:0000313" key="6">
    <source>
        <dbReference type="EMBL" id="MEN7537925.1"/>
    </source>
</evidence>
<gene>
    <name evidence="6" type="ORF">ABDJ38_12150</name>
</gene>
<dbReference type="PROSITE" id="PS50111">
    <property type="entry name" value="CHEMOTAXIS_TRANSDUC_2"/>
    <property type="match status" value="1"/>
</dbReference>
<dbReference type="SUPFAM" id="SSF46458">
    <property type="entry name" value="Globin-like"/>
    <property type="match status" value="1"/>
</dbReference>
<dbReference type="PANTHER" id="PTHR43531:SF11">
    <property type="entry name" value="METHYL-ACCEPTING CHEMOTAXIS PROTEIN 3"/>
    <property type="match status" value="1"/>
</dbReference>
<dbReference type="SUPFAM" id="SSF58104">
    <property type="entry name" value="Methyl-accepting chemotaxis protein (MCP) signaling domain"/>
    <property type="match status" value="1"/>
</dbReference>
<dbReference type="Proteomes" id="UP001484535">
    <property type="component" value="Unassembled WGS sequence"/>
</dbReference>
<dbReference type="InterPro" id="IPR003660">
    <property type="entry name" value="HAMP_dom"/>
</dbReference>
<evidence type="ECO:0000256" key="1">
    <source>
        <dbReference type="ARBA" id="ARBA00022500"/>
    </source>
</evidence>
<name>A0ABV0CZ34_9SPHN</name>
<dbReference type="InterPro" id="IPR051310">
    <property type="entry name" value="MCP_chemotaxis"/>
</dbReference>
<keyword evidence="3" id="KW-0807">Transducer</keyword>
<reference evidence="6 7" key="1">
    <citation type="submission" date="2024-05" db="EMBL/GenBank/DDBJ databases">
        <authorList>
            <person name="Park S."/>
        </authorList>
    </citation>
    <scope>NUCLEOTIDE SEQUENCE [LARGE SCALE GENOMIC DNA]</scope>
    <source>
        <strain evidence="6 7">DGU5</strain>
    </source>
</reference>
<keyword evidence="1" id="KW-0145">Chemotaxis</keyword>
<evidence type="ECO:0000256" key="3">
    <source>
        <dbReference type="PROSITE-ProRule" id="PRU00284"/>
    </source>
</evidence>
<dbReference type="RefSeq" id="WP_346785385.1">
    <property type="nucleotide sequence ID" value="NZ_JBDLBR010000004.1"/>
</dbReference>
<dbReference type="InterPro" id="IPR004090">
    <property type="entry name" value="Chemotax_Me-accpt_rcpt"/>
</dbReference>
<feature type="domain" description="HAMP" evidence="5">
    <location>
        <begin position="159"/>
        <end position="210"/>
    </location>
</feature>
<evidence type="ECO:0000259" key="4">
    <source>
        <dbReference type="PROSITE" id="PS50111"/>
    </source>
</evidence>
<sequence length="476" mass="50741">MTPEDRSRFFDLSEDDLRSFSAVAKHVARHAPAALDDLYATISTRPELREKFTSAEHMSHAKQAQLSHWQALFAGKPEEDQVARSRKIGFIHAKIGLEPSWYIGGYARVLGHVIHGMAGSSLIQRLLGRGLASKLSGLIKMALLDMELALSAYFIAEQTKRTQALDELAAGLNRMADGNFAQGLGELPPEYATIAADFERMRKSVNDALSDVSSAAESIDRGATEIRQATDDFAIRTQTTAATLEETSATTKSLASDVEDTAKASREMSSALAETLATADTGRSTVSEAVEATRNAEASTSEISKIIEVIEGISFQTNLLALNAGVEAARAGESGKGFAVVASEVRALAQRSADAARDIKDLITKSVEQVSRCSTLVAQSGDAFGDINDRVASLNDLAQQLADITKSQSGLLSQTTVAVSEMERSTQNNAAMVEQSSAAANVLANEANRMTSLVRQFALDHTADSGCAPAQRRAAA</sequence>
<dbReference type="PROSITE" id="PS50885">
    <property type="entry name" value="HAMP"/>
    <property type="match status" value="1"/>
</dbReference>
<dbReference type="Gene3D" id="1.10.287.950">
    <property type="entry name" value="Methyl-accepting chemotaxis protein"/>
    <property type="match status" value="1"/>
</dbReference>
<dbReference type="InterPro" id="IPR039379">
    <property type="entry name" value="Protoglobin_sensor_dom"/>
</dbReference>
<comment type="caution">
    <text evidence="6">The sequence shown here is derived from an EMBL/GenBank/DDBJ whole genome shotgun (WGS) entry which is preliminary data.</text>
</comment>
<dbReference type="InterPro" id="IPR044398">
    <property type="entry name" value="Globin-sensor_dom"/>
</dbReference>
<protein>
    <submittedName>
        <fullName evidence="6">Globin-coupled sensor protein</fullName>
    </submittedName>
</protein>
<dbReference type="SMART" id="SM00283">
    <property type="entry name" value="MA"/>
    <property type="match status" value="1"/>
</dbReference>
<dbReference type="InterPro" id="IPR009050">
    <property type="entry name" value="Globin-like_sf"/>
</dbReference>
<dbReference type="InterPro" id="IPR004089">
    <property type="entry name" value="MCPsignal_dom"/>
</dbReference>
<dbReference type="PRINTS" id="PR00260">
    <property type="entry name" value="CHEMTRNSDUCR"/>
</dbReference>
<organism evidence="6 7">
    <name type="scientific">Aurantiacibacter flavus</name>
    <dbReference type="NCBI Taxonomy" id="3145232"/>
    <lineage>
        <taxon>Bacteria</taxon>
        <taxon>Pseudomonadati</taxon>
        <taxon>Pseudomonadota</taxon>
        <taxon>Alphaproteobacteria</taxon>
        <taxon>Sphingomonadales</taxon>
        <taxon>Erythrobacteraceae</taxon>
        <taxon>Aurantiacibacter</taxon>
    </lineage>
</organism>